<feature type="domain" description="PPM-type phosphatase" evidence="9">
    <location>
        <begin position="426"/>
        <end position="643"/>
    </location>
</feature>
<evidence type="ECO:0000256" key="7">
    <source>
        <dbReference type="SAM" id="Phobius"/>
    </source>
</evidence>
<feature type="transmembrane region" description="Helical" evidence="7">
    <location>
        <begin position="174"/>
        <end position="197"/>
    </location>
</feature>
<evidence type="ECO:0000256" key="6">
    <source>
        <dbReference type="ARBA" id="ARBA00023136"/>
    </source>
</evidence>
<comment type="caution">
    <text evidence="10">The sequence shown here is derived from an EMBL/GenBank/DDBJ whole genome shotgun (WGS) entry which is preliminary data.</text>
</comment>
<feature type="transmembrane region" description="Helical" evidence="7">
    <location>
        <begin position="10"/>
        <end position="28"/>
    </location>
</feature>
<proteinExistence type="predicted"/>
<evidence type="ECO:0000256" key="3">
    <source>
        <dbReference type="ARBA" id="ARBA00022692"/>
    </source>
</evidence>
<dbReference type="PANTHER" id="PTHR43156:SF2">
    <property type="entry name" value="STAGE II SPORULATION PROTEIN E"/>
    <property type="match status" value="1"/>
</dbReference>
<keyword evidence="2" id="KW-1003">Cell membrane</keyword>
<dbReference type="InterPro" id="IPR001932">
    <property type="entry name" value="PPM-type_phosphatase-like_dom"/>
</dbReference>
<dbReference type="InterPro" id="IPR036457">
    <property type="entry name" value="PPM-type-like_dom_sf"/>
</dbReference>
<dbReference type="PANTHER" id="PTHR43156">
    <property type="entry name" value="STAGE II SPORULATION PROTEIN E-RELATED"/>
    <property type="match status" value="1"/>
</dbReference>
<dbReference type="InterPro" id="IPR011620">
    <property type="entry name" value="Sig_transdc_His_kinase_LytS_TM"/>
</dbReference>
<dbReference type="GO" id="GO:0071555">
    <property type="term" value="P:cell wall organization"/>
    <property type="evidence" value="ECO:0007669"/>
    <property type="project" value="InterPro"/>
</dbReference>
<evidence type="ECO:0000313" key="10">
    <source>
        <dbReference type="EMBL" id="TET46976.1"/>
    </source>
</evidence>
<keyword evidence="3 7" id="KW-0812">Transmembrane</keyword>
<dbReference type="InterPro" id="IPR003018">
    <property type="entry name" value="GAF"/>
</dbReference>
<dbReference type="GO" id="GO:0005886">
    <property type="term" value="C:plasma membrane"/>
    <property type="evidence" value="ECO:0007669"/>
    <property type="project" value="UniProtKB-SubCell"/>
</dbReference>
<keyword evidence="6 7" id="KW-0472">Membrane</keyword>
<feature type="domain" description="GAF" evidence="8">
    <location>
        <begin position="235"/>
        <end position="399"/>
    </location>
</feature>
<dbReference type="GO" id="GO:0016791">
    <property type="term" value="F:phosphatase activity"/>
    <property type="evidence" value="ECO:0007669"/>
    <property type="project" value="TreeGrafter"/>
</dbReference>
<dbReference type="EMBL" id="SOJK01000108">
    <property type="protein sequence ID" value="TET46976.1"/>
    <property type="molecule type" value="Genomic_DNA"/>
</dbReference>
<feature type="transmembrane region" description="Helical" evidence="7">
    <location>
        <begin position="141"/>
        <end position="162"/>
    </location>
</feature>
<sequence>MQNSILEVELLFLLVEKICIVVVAAYLITRTKYFHRVIDKQPSFRDRLILTLFFGGFSIYGTYSGIEIFGAVANIRDLAPIIAGLIGGPFIGLAVGLIGGIHRYFLGGFTAIPCALATIISGLLAGLIYQLRKKEFIGVPWAALFAVSIESFHMLLTLLIARPFADALQVVKEVGIPMIGANSIGVAIFALIIVNLIKEKRTSWERDRYYAELERKVYEMEKLYRLGVQVSSTLDINVVLDFCINTTVEVLEARVGFLLLADEESSRLFLATMAKSEDKIPHSQDLSSTDSVRIVKPQKVWLEPGRGIAGRVAKDKKSLLVNSVDSEERLNRIYEDCRFEVKSVLSVPLLVKDKVIGVIQVCNKRKDVVFRKEDEHLLVSFAVHAAIAIENAKLYQEVAEKERMKKELEIAHQLQTSLLPENPPQVKGYEIGAMSVPATEVGGDFYDFIDVSEGKIGFVIGDVAGKGLPAALFMALSRSFLRAEAIGNLEAKTVMEKTNRLISEDAREGMFVTAFYAILNIAGKNLRLSNAGHNPPLLFHSSTGECEELRIDGIALGAFAEARFQEKEIILRKGDVVVFYTDGVVEAIDNNNQQFGMERLIKIFHDKPYLQATQFVELIKKEVEQFTEGQPQFDDFTLVVLKVV</sequence>
<feature type="transmembrane region" description="Helical" evidence="7">
    <location>
        <begin position="104"/>
        <end position="129"/>
    </location>
</feature>
<keyword evidence="4" id="KW-0378">Hydrolase</keyword>
<dbReference type="SUPFAM" id="SSF55781">
    <property type="entry name" value="GAF domain-like"/>
    <property type="match status" value="1"/>
</dbReference>
<evidence type="ECO:0000256" key="2">
    <source>
        <dbReference type="ARBA" id="ARBA00022475"/>
    </source>
</evidence>
<protein>
    <submittedName>
        <fullName evidence="10">GAF domain-containing protein</fullName>
    </submittedName>
</protein>
<dbReference type="Pfam" id="PF07694">
    <property type="entry name" value="5TM-5TMR_LYT"/>
    <property type="match status" value="1"/>
</dbReference>
<dbReference type="GO" id="GO:0000155">
    <property type="term" value="F:phosphorelay sensor kinase activity"/>
    <property type="evidence" value="ECO:0007669"/>
    <property type="project" value="InterPro"/>
</dbReference>
<evidence type="ECO:0000256" key="4">
    <source>
        <dbReference type="ARBA" id="ARBA00022801"/>
    </source>
</evidence>
<evidence type="ECO:0000256" key="1">
    <source>
        <dbReference type="ARBA" id="ARBA00004651"/>
    </source>
</evidence>
<evidence type="ECO:0000256" key="5">
    <source>
        <dbReference type="ARBA" id="ARBA00022989"/>
    </source>
</evidence>
<feature type="transmembrane region" description="Helical" evidence="7">
    <location>
        <begin position="78"/>
        <end position="98"/>
    </location>
</feature>
<dbReference type="Gene3D" id="3.60.40.10">
    <property type="entry name" value="PPM-type phosphatase domain"/>
    <property type="match status" value="1"/>
</dbReference>
<organism evidence="10 11">
    <name type="scientific">Aerophobetes bacterium</name>
    <dbReference type="NCBI Taxonomy" id="2030807"/>
    <lineage>
        <taxon>Bacteria</taxon>
        <taxon>Candidatus Aerophobota</taxon>
    </lineage>
</organism>
<gene>
    <name evidence="10" type="ORF">E3J59_02520</name>
</gene>
<reference evidence="10 11" key="1">
    <citation type="submission" date="2019-03" db="EMBL/GenBank/DDBJ databases">
        <title>Metabolic potential of uncultured bacteria and archaea associated with petroleum seepage in deep-sea sediments.</title>
        <authorList>
            <person name="Dong X."/>
            <person name="Hubert C."/>
        </authorList>
    </citation>
    <scope>NUCLEOTIDE SEQUENCE [LARGE SCALE GENOMIC DNA]</scope>
    <source>
        <strain evidence="10">E29_bin78</strain>
    </source>
</reference>
<dbReference type="Pfam" id="PF13185">
    <property type="entry name" value="GAF_2"/>
    <property type="match status" value="1"/>
</dbReference>
<dbReference type="SMART" id="SM00331">
    <property type="entry name" value="PP2C_SIG"/>
    <property type="match status" value="1"/>
</dbReference>
<name>A0A523UWR1_UNCAE</name>
<dbReference type="Gene3D" id="3.30.450.40">
    <property type="match status" value="1"/>
</dbReference>
<accession>A0A523UWR1</accession>
<feature type="transmembrane region" description="Helical" evidence="7">
    <location>
        <begin position="48"/>
        <end position="66"/>
    </location>
</feature>
<evidence type="ECO:0000259" key="9">
    <source>
        <dbReference type="SMART" id="SM00331"/>
    </source>
</evidence>
<dbReference type="Proteomes" id="UP000320679">
    <property type="component" value="Unassembled WGS sequence"/>
</dbReference>
<dbReference type="SMART" id="SM00065">
    <property type="entry name" value="GAF"/>
    <property type="match status" value="1"/>
</dbReference>
<evidence type="ECO:0000313" key="11">
    <source>
        <dbReference type="Proteomes" id="UP000320679"/>
    </source>
</evidence>
<dbReference type="AlphaFoldDB" id="A0A523UWR1"/>
<dbReference type="SUPFAM" id="SSF81606">
    <property type="entry name" value="PP2C-like"/>
    <property type="match status" value="1"/>
</dbReference>
<evidence type="ECO:0000259" key="8">
    <source>
        <dbReference type="SMART" id="SM00065"/>
    </source>
</evidence>
<dbReference type="Gene3D" id="1.10.1760.20">
    <property type="match status" value="1"/>
</dbReference>
<dbReference type="Pfam" id="PF07228">
    <property type="entry name" value="SpoIIE"/>
    <property type="match status" value="1"/>
</dbReference>
<comment type="subcellular location">
    <subcellularLocation>
        <location evidence="1">Cell membrane</location>
        <topology evidence="1">Multi-pass membrane protein</topology>
    </subcellularLocation>
</comment>
<dbReference type="InterPro" id="IPR052016">
    <property type="entry name" value="Bact_Sigma-Reg"/>
</dbReference>
<dbReference type="InterPro" id="IPR029016">
    <property type="entry name" value="GAF-like_dom_sf"/>
</dbReference>
<keyword evidence="5 7" id="KW-1133">Transmembrane helix</keyword>